<keyword evidence="2" id="KW-1185">Reference proteome</keyword>
<sequence length="229" mass="26747">LIAEEEIERNEHCAQTVDGTIFCLRRSKKGCVLTTRSNGLIVFTEYAFKLDFTFYGVMKNRAYFITIKDDELVVLYYAHIYNGAPKLKRLKEIENSLDFRILFNGYYVHENSEGDVSIFRCENKLEGQKPEIIRNIGSLHDVIANYRGSLIRVQIGKSFQIRRTHPNILHVLLPNWKTKLFVRDHLPFLYVIDSDAEILLILDIETMTQRKVKLPLEFLIKLSECLTED</sequence>
<proteinExistence type="predicted"/>
<reference evidence="1" key="1">
    <citation type="submission" date="2023-10" db="EMBL/GenBank/DDBJ databases">
        <title>Genome assembly of Pristionchus species.</title>
        <authorList>
            <person name="Yoshida K."/>
            <person name="Sommer R.J."/>
        </authorList>
    </citation>
    <scope>NUCLEOTIDE SEQUENCE</scope>
    <source>
        <strain evidence="1">RS5133</strain>
    </source>
</reference>
<name>A0AAV5UZR8_9BILA</name>
<organism evidence="1 2">
    <name type="scientific">Pristionchus fissidentatus</name>
    <dbReference type="NCBI Taxonomy" id="1538716"/>
    <lineage>
        <taxon>Eukaryota</taxon>
        <taxon>Metazoa</taxon>
        <taxon>Ecdysozoa</taxon>
        <taxon>Nematoda</taxon>
        <taxon>Chromadorea</taxon>
        <taxon>Rhabditida</taxon>
        <taxon>Rhabditina</taxon>
        <taxon>Diplogasteromorpha</taxon>
        <taxon>Diplogasteroidea</taxon>
        <taxon>Neodiplogasteridae</taxon>
        <taxon>Pristionchus</taxon>
    </lineage>
</organism>
<evidence type="ECO:0008006" key="3">
    <source>
        <dbReference type="Google" id="ProtNLM"/>
    </source>
</evidence>
<evidence type="ECO:0000313" key="1">
    <source>
        <dbReference type="EMBL" id="GMT11653.1"/>
    </source>
</evidence>
<feature type="non-terminal residue" evidence="1">
    <location>
        <position position="1"/>
    </location>
</feature>
<dbReference type="Proteomes" id="UP001432322">
    <property type="component" value="Unassembled WGS sequence"/>
</dbReference>
<gene>
    <name evidence="1" type="ORF">PFISCL1PPCAC_2950</name>
</gene>
<evidence type="ECO:0000313" key="2">
    <source>
        <dbReference type="Proteomes" id="UP001432322"/>
    </source>
</evidence>
<protein>
    <recommendedName>
        <fullName evidence="3">CNH domain-containing protein</fullName>
    </recommendedName>
</protein>
<comment type="caution">
    <text evidence="1">The sequence shown here is derived from an EMBL/GenBank/DDBJ whole genome shotgun (WGS) entry which is preliminary data.</text>
</comment>
<dbReference type="AlphaFoldDB" id="A0AAV5UZR8"/>
<accession>A0AAV5UZR8</accession>
<dbReference type="EMBL" id="BTSY01000001">
    <property type="protein sequence ID" value="GMT11653.1"/>
    <property type="molecule type" value="Genomic_DNA"/>
</dbReference>